<evidence type="ECO:0000313" key="4">
    <source>
        <dbReference type="EMBL" id="MEL0613843.1"/>
    </source>
</evidence>
<evidence type="ECO:0000256" key="2">
    <source>
        <dbReference type="RuleBase" id="RU003457"/>
    </source>
</evidence>
<comment type="similarity">
    <text evidence="1 2">Belongs to the pirin family.</text>
</comment>
<dbReference type="InterPro" id="IPR012093">
    <property type="entry name" value="Pirin"/>
</dbReference>
<evidence type="ECO:0000256" key="1">
    <source>
        <dbReference type="ARBA" id="ARBA00008416"/>
    </source>
</evidence>
<dbReference type="Gene3D" id="2.60.120.10">
    <property type="entry name" value="Jelly Rolls"/>
    <property type="match status" value="1"/>
</dbReference>
<dbReference type="Proteomes" id="UP001379949">
    <property type="component" value="Unassembled WGS sequence"/>
</dbReference>
<protein>
    <submittedName>
        <fullName evidence="4">Pirin family protein</fullName>
    </submittedName>
</protein>
<evidence type="ECO:0000259" key="3">
    <source>
        <dbReference type="Pfam" id="PF02678"/>
    </source>
</evidence>
<dbReference type="InterPro" id="IPR014710">
    <property type="entry name" value="RmlC-like_jellyroll"/>
</dbReference>
<name>A0ABU9G7Y6_9GAMM</name>
<organism evidence="4 5">
    <name type="scientific">Marinomonas arenicola</name>
    <dbReference type="NCBI Taxonomy" id="569601"/>
    <lineage>
        <taxon>Bacteria</taxon>
        <taxon>Pseudomonadati</taxon>
        <taxon>Pseudomonadota</taxon>
        <taxon>Gammaproteobacteria</taxon>
        <taxon>Oceanospirillales</taxon>
        <taxon>Oceanospirillaceae</taxon>
        <taxon>Marinomonas</taxon>
    </lineage>
</organism>
<dbReference type="EMBL" id="JBAKAR010000009">
    <property type="protein sequence ID" value="MEL0613843.1"/>
    <property type="molecule type" value="Genomic_DNA"/>
</dbReference>
<feature type="domain" description="Pirin N-terminal" evidence="3">
    <location>
        <begin position="53"/>
        <end position="120"/>
    </location>
</feature>
<dbReference type="Pfam" id="PF02678">
    <property type="entry name" value="Pirin"/>
    <property type="match status" value="1"/>
</dbReference>
<reference evidence="4 5" key="1">
    <citation type="submission" date="2024-02" db="EMBL/GenBank/DDBJ databases">
        <title>Bacteria isolated from the canopy kelp, Nereocystis luetkeana.</title>
        <authorList>
            <person name="Pfister C.A."/>
            <person name="Younker I.T."/>
            <person name="Light S.H."/>
        </authorList>
    </citation>
    <scope>NUCLEOTIDE SEQUENCE [LARGE SCALE GENOMIC DNA]</scope>
    <source>
        <strain evidence="4 5">TI.4.07</strain>
    </source>
</reference>
<gene>
    <name evidence="4" type="ORF">V6242_11870</name>
</gene>
<evidence type="ECO:0000313" key="5">
    <source>
        <dbReference type="Proteomes" id="UP001379949"/>
    </source>
</evidence>
<dbReference type="RefSeq" id="WP_341567502.1">
    <property type="nucleotide sequence ID" value="NZ_JBAKAR010000009.1"/>
</dbReference>
<dbReference type="PANTHER" id="PTHR43212">
    <property type="entry name" value="QUERCETIN 2,3-DIOXYGENASE"/>
    <property type="match status" value="1"/>
</dbReference>
<dbReference type="SUPFAM" id="SSF51182">
    <property type="entry name" value="RmlC-like cupins"/>
    <property type="match status" value="1"/>
</dbReference>
<dbReference type="InterPro" id="IPR003829">
    <property type="entry name" value="Pirin_N_dom"/>
</dbReference>
<accession>A0ABU9G7Y6</accession>
<sequence>MQILNRDSLHRGGFAGLRETRLVVDDKVGGKNDTWNGIGNFIYLADARFTPKGQTGMHPHKELDVISIMLEGNIEHQGSMENGKSMHTNQAQAQRAGDEGFVHNEINPDNSENRMLQLWVLPEVSGEPASYKFHNLKKDQMIAVYGGSKSQNITLDSHTIIEVGLLSENKNVTHEGEFIAYITGGEGILNGVEVKDGDLVRDEKLDFTSRSKEVHLTLIYVNKIH</sequence>
<proteinExistence type="inferred from homology"/>
<comment type="caution">
    <text evidence="4">The sequence shown here is derived from an EMBL/GenBank/DDBJ whole genome shotgun (WGS) entry which is preliminary data.</text>
</comment>
<dbReference type="PANTHER" id="PTHR43212:SF3">
    <property type="entry name" value="QUERCETIN 2,3-DIOXYGENASE"/>
    <property type="match status" value="1"/>
</dbReference>
<dbReference type="InterPro" id="IPR011051">
    <property type="entry name" value="RmlC_Cupin_sf"/>
</dbReference>
<keyword evidence="5" id="KW-1185">Reference proteome</keyword>